<protein>
    <submittedName>
        <fullName evidence="2">Uncharacterized protein</fullName>
    </submittedName>
</protein>
<evidence type="ECO:0000256" key="1">
    <source>
        <dbReference type="SAM" id="MobiDB-lite"/>
    </source>
</evidence>
<comment type="caution">
    <text evidence="2">The sequence shown here is derived from an EMBL/GenBank/DDBJ whole genome shotgun (WGS) entry which is preliminary data.</text>
</comment>
<name>A0A812SY32_9DINO</name>
<dbReference type="AlphaFoldDB" id="A0A812SY32"/>
<evidence type="ECO:0000313" key="3">
    <source>
        <dbReference type="Proteomes" id="UP000601435"/>
    </source>
</evidence>
<feature type="non-terminal residue" evidence="2">
    <location>
        <position position="217"/>
    </location>
</feature>
<dbReference type="EMBL" id="CAJNJA010022624">
    <property type="protein sequence ID" value="CAE7496967.1"/>
    <property type="molecule type" value="Genomic_DNA"/>
</dbReference>
<dbReference type="OrthoDB" id="435008at2759"/>
<feature type="region of interest" description="Disordered" evidence="1">
    <location>
        <begin position="52"/>
        <end position="106"/>
    </location>
</feature>
<organism evidence="2 3">
    <name type="scientific">Symbiodinium necroappetens</name>
    <dbReference type="NCBI Taxonomy" id="1628268"/>
    <lineage>
        <taxon>Eukaryota</taxon>
        <taxon>Sar</taxon>
        <taxon>Alveolata</taxon>
        <taxon>Dinophyceae</taxon>
        <taxon>Suessiales</taxon>
        <taxon>Symbiodiniaceae</taxon>
        <taxon>Symbiodinium</taxon>
    </lineage>
</organism>
<evidence type="ECO:0000313" key="2">
    <source>
        <dbReference type="EMBL" id="CAE7496967.1"/>
    </source>
</evidence>
<reference evidence="2" key="1">
    <citation type="submission" date="2021-02" db="EMBL/GenBank/DDBJ databases">
        <authorList>
            <person name="Dougan E. K."/>
            <person name="Rhodes N."/>
            <person name="Thang M."/>
            <person name="Chan C."/>
        </authorList>
    </citation>
    <scope>NUCLEOTIDE SEQUENCE</scope>
</reference>
<keyword evidence="3" id="KW-1185">Reference proteome</keyword>
<proteinExistence type="predicted"/>
<feature type="compositionally biased region" description="Polar residues" evidence="1">
    <location>
        <begin position="66"/>
        <end position="75"/>
    </location>
</feature>
<accession>A0A812SY32</accession>
<feature type="compositionally biased region" description="Basic and acidic residues" evidence="1">
    <location>
        <begin position="82"/>
        <end position="92"/>
    </location>
</feature>
<sequence length="217" mass="23712">GGAAAIVADETLSEIEELLRFLSKEVPQCRAIACHLLCFAVFTELEEVPRERSCQQGPDCRKAMSWPSSTASSDTDVPADLPEVKHLDRGDEPEVPALPPPRLPGCPTLKANTTTLPEKHETYEVMPETKASAPWVGAISPVKEVLLPDELEHDSAKEAHDLASPGARSLQDMAVPEEHVSQLQRPYLWLAAVGAVQMESVMDPFAEFELPSRVVQI</sequence>
<dbReference type="Proteomes" id="UP000601435">
    <property type="component" value="Unassembled WGS sequence"/>
</dbReference>
<gene>
    <name evidence="2" type="ORF">SNEC2469_LOCUS14138</name>
</gene>